<dbReference type="InterPro" id="IPR032466">
    <property type="entry name" value="Metal_Hydrolase"/>
</dbReference>
<dbReference type="Pfam" id="PF00962">
    <property type="entry name" value="A_deaminase"/>
    <property type="match status" value="1"/>
</dbReference>
<evidence type="ECO:0000259" key="7">
    <source>
        <dbReference type="PROSITE" id="PS51462"/>
    </source>
</evidence>
<dbReference type="PANTHER" id="PTHR11409">
    <property type="entry name" value="ADENOSINE DEAMINASE"/>
    <property type="match status" value="1"/>
</dbReference>
<comment type="caution">
    <text evidence="8">The sequence shown here is derived from an EMBL/GenBank/DDBJ whole genome shotgun (WGS) entry which is preliminary data.</text>
</comment>
<keyword evidence="5 8" id="KW-0378">Hydrolase</keyword>
<evidence type="ECO:0000313" key="9">
    <source>
        <dbReference type="Proteomes" id="UP000028725"/>
    </source>
</evidence>
<evidence type="ECO:0000256" key="4">
    <source>
        <dbReference type="ARBA" id="ARBA00022723"/>
    </source>
</evidence>
<dbReference type="EMBL" id="JMCB01000003">
    <property type="protein sequence ID" value="KFE70771.1"/>
    <property type="molecule type" value="Genomic_DNA"/>
</dbReference>
<dbReference type="InterPro" id="IPR000086">
    <property type="entry name" value="NUDIX_hydrolase_dom"/>
</dbReference>
<dbReference type="InterPro" id="IPR020476">
    <property type="entry name" value="Nudix_hydrolase"/>
</dbReference>
<evidence type="ECO:0000256" key="5">
    <source>
        <dbReference type="ARBA" id="ARBA00022801"/>
    </source>
</evidence>
<dbReference type="InterPro" id="IPR015797">
    <property type="entry name" value="NUDIX_hydrolase-like_dom_sf"/>
</dbReference>
<organism evidence="8 9">
    <name type="scientific">Hyalangium minutum</name>
    <dbReference type="NCBI Taxonomy" id="394096"/>
    <lineage>
        <taxon>Bacteria</taxon>
        <taxon>Pseudomonadati</taxon>
        <taxon>Myxococcota</taxon>
        <taxon>Myxococcia</taxon>
        <taxon>Myxococcales</taxon>
        <taxon>Cystobacterineae</taxon>
        <taxon>Archangiaceae</taxon>
        <taxon>Hyalangium</taxon>
    </lineage>
</organism>
<sequence>MSPGVTLVPGHRVRWEEGRLRVEADDDRSRLRAALERHLVVGEGGDTLVFGGQVRARFSSPGDVEALTAFEARFLADNNVPMTLPTGAPLFSPRTDLHTHFAGALPGRVLVELAAAEEGVNVPRSVLVEAGIDARQDVPAALLDGSARERLARSLDVPLDRQITFRDMERLYARRSPFTKHPRLFVPQLHAICRELAAAGVAYAELSLSSAVEPEVLSALHASLDELEASSGVRLRFLAALSRHDDLEWDLDVLDRLEQCLPSRAVVGVDVMGHETCSTRAFLPVLERAAALGRARPGFVVRVHAGENPAFPENVREAVRALLPFPGVELRIGHGLYGVDDDTLAAMAHNADRLVVEFNLTSNLALNNIQTTLQVPLRRYVDAGVAVVLGSDGAGLYGTSAADEVRAAIACGLDEDRLARIRLTEEALLAVKQERERALPPLRNWSSPPPEPRRHFTPARAAEIAAQRGAVRAAQDQRLCELGATVTEETPAVNGRPLLWLAGAWRHAFAAWSPEEIQHATTVLGEVLRGLAKRGGILLTGGTCHGMEGLSHGLAVQAGVEVLGAIVEETLAEDLDGRVQRFWRCARSLYEKAAPVVRLVRDAQGLGLFLGGGLIVADEQQAAYNIRARHVYLSGLRGAAVDAARASKHVRFVDRAAEVLEALDDQRPWGQLRHPGPNDAADIVVVRRGAQGDDELLLIRRHDDSGAAAGRMSLPGGFVRPGESPRDAAVRELLEETGVRVPASVLVPVCVVAGGGRDPRDTEERWVRSHVFATRIAGVAPDDTAGSLVLGGSDAAAALFVSVERRPSLAFDHDTLVARAIEVLSTQ</sequence>
<accession>A0A085WSV8</accession>
<dbReference type="PROSITE" id="PS51462">
    <property type="entry name" value="NUDIX"/>
    <property type="match status" value="1"/>
</dbReference>
<dbReference type="InterPro" id="IPR020084">
    <property type="entry name" value="NUDIX_hydrolase_CS"/>
</dbReference>
<dbReference type="GO" id="GO:0046872">
    <property type="term" value="F:metal ion binding"/>
    <property type="evidence" value="ECO:0007669"/>
    <property type="project" value="UniProtKB-KW"/>
</dbReference>
<dbReference type="Pfam" id="PF00293">
    <property type="entry name" value="NUDIX"/>
    <property type="match status" value="1"/>
</dbReference>
<comment type="similarity">
    <text evidence="2">Belongs to the metallo-dependent hydrolases superfamily. Adenosine and AMP deaminases family.</text>
</comment>
<reference evidence="8 9" key="1">
    <citation type="submission" date="2014-04" db="EMBL/GenBank/DDBJ databases">
        <title>Genome assembly of Hyalangium minutum DSM 14724.</title>
        <authorList>
            <person name="Sharma G."/>
            <person name="Subramanian S."/>
        </authorList>
    </citation>
    <scope>NUCLEOTIDE SEQUENCE [LARGE SCALE GENOMIC DNA]</scope>
    <source>
        <strain evidence="8 9">DSM 14724</strain>
    </source>
</reference>
<dbReference type="InterPro" id="IPR001365">
    <property type="entry name" value="A_deaminase_dom"/>
</dbReference>
<evidence type="ECO:0000256" key="3">
    <source>
        <dbReference type="ARBA" id="ARBA00012784"/>
    </source>
</evidence>
<dbReference type="GO" id="GO:0004000">
    <property type="term" value="F:adenosine deaminase activity"/>
    <property type="evidence" value="ECO:0007669"/>
    <property type="project" value="UniProtKB-ARBA"/>
</dbReference>
<dbReference type="CDD" id="cd18873">
    <property type="entry name" value="NUDIX_NadM_like"/>
    <property type="match status" value="1"/>
</dbReference>
<evidence type="ECO:0000256" key="2">
    <source>
        <dbReference type="ARBA" id="ARBA00006676"/>
    </source>
</evidence>
<keyword evidence="4" id="KW-0479">Metal-binding</keyword>
<dbReference type="GO" id="GO:0005829">
    <property type="term" value="C:cytosol"/>
    <property type="evidence" value="ECO:0007669"/>
    <property type="project" value="TreeGrafter"/>
</dbReference>
<proteinExistence type="inferred from homology"/>
<dbReference type="GO" id="GO:0046103">
    <property type="term" value="P:inosine biosynthetic process"/>
    <property type="evidence" value="ECO:0007669"/>
    <property type="project" value="TreeGrafter"/>
</dbReference>
<dbReference type="Proteomes" id="UP000028725">
    <property type="component" value="Unassembled WGS sequence"/>
</dbReference>
<dbReference type="PANTHER" id="PTHR11409:SF43">
    <property type="entry name" value="ADENOSINE DEAMINASE"/>
    <property type="match status" value="1"/>
</dbReference>
<dbReference type="SUPFAM" id="SSF51556">
    <property type="entry name" value="Metallo-dependent hydrolases"/>
    <property type="match status" value="1"/>
</dbReference>
<comment type="cofactor">
    <cofactor evidence="1">
        <name>Zn(2+)</name>
        <dbReference type="ChEBI" id="CHEBI:29105"/>
    </cofactor>
</comment>
<gene>
    <name evidence="8" type="ORF">DB31_5813</name>
</gene>
<dbReference type="Gene3D" id="3.90.79.10">
    <property type="entry name" value="Nucleoside Triphosphate Pyrophosphohydrolase"/>
    <property type="match status" value="1"/>
</dbReference>
<keyword evidence="9" id="KW-1185">Reference proteome</keyword>
<evidence type="ECO:0000313" key="8">
    <source>
        <dbReference type="EMBL" id="KFE70771.1"/>
    </source>
</evidence>
<keyword evidence="6" id="KW-0862">Zinc</keyword>
<dbReference type="PRINTS" id="PR00502">
    <property type="entry name" value="NUDIXFAMILY"/>
</dbReference>
<dbReference type="GO" id="GO:0043103">
    <property type="term" value="P:hypoxanthine salvage"/>
    <property type="evidence" value="ECO:0007669"/>
    <property type="project" value="TreeGrafter"/>
</dbReference>
<name>A0A085WSV8_9BACT</name>
<dbReference type="EC" id="3.5.4.4" evidence="3"/>
<dbReference type="SUPFAM" id="SSF55811">
    <property type="entry name" value="Nudix"/>
    <property type="match status" value="1"/>
</dbReference>
<evidence type="ECO:0000256" key="1">
    <source>
        <dbReference type="ARBA" id="ARBA00001947"/>
    </source>
</evidence>
<dbReference type="Gene3D" id="3.20.20.140">
    <property type="entry name" value="Metal-dependent hydrolases"/>
    <property type="match status" value="1"/>
</dbReference>
<dbReference type="AlphaFoldDB" id="A0A085WSV8"/>
<evidence type="ECO:0000256" key="6">
    <source>
        <dbReference type="ARBA" id="ARBA00022833"/>
    </source>
</evidence>
<dbReference type="InterPro" id="IPR006330">
    <property type="entry name" value="Ado/ade_deaminase"/>
</dbReference>
<protein>
    <recommendedName>
        <fullName evidence="3">adenosine deaminase</fullName>
        <ecNumber evidence="3">3.5.4.4</ecNumber>
    </recommendedName>
</protein>
<dbReference type="STRING" id="394096.DB31_5813"/>
<dbReference type="PROSITE" id="PS00893">
    <property type="entry name" value="NUDIX_BOX"/>
    <property type="match status" value="1"/>
</dbReference>
<feature type="domain" description="Nudix hydrolase" evidence="7">
    <location>
        <begin position="676"/>
        <end position="825"/>
    </location>
</feature>
<dbReference type="GO" id="GO:0006154">
    <property type="term" value="P:adenosine catabolic process"/>
    <property type="evidence" value="ECO:0007669"/>
    <property type="project" value="TreeGrafter"/>
</dbReference>